<evidence type="ECO:0000313" key="3">
    <source>
        <dbReference type="Proteomes" id="UP001322744"/>
    </source>
</evidence>
<evidence type="ECO:0000259" key="1">
    <source>
        <dbReference type="Pfam" id="PF09651"/>
    </source>
</evidence>
<organism evidence="2 3">
    <name type="scientific">Anaerocellum danielii</name>
    <dbReference type="NCBI Taxonomy" id="1387557"/>
    <lineage>
        <taxon>Bacteria</taxon>
        <taxon>Bacillati</taxon>
        <taxon>Bacillota</taxon>
        <taxon>Bacillota incertae sedis</taxon>
        <taxon>Caldicellulosiruptorales</taxon>
        <taxon>Caldicellulosiruptoraceae</taxon>
        <taxon>Anaerocellum</taxon>
    </lineage>
</organism>
<gene>
    <name evidence="2" type="ORF">SOJ16_002689</name>
</gene>
<name>A0ABZ0TZX1_9FIRM</name>
<keyword evidence="3" id="KW-1185">Reference proteome</keyword>
<dbReference type="Proteomes" id="UP001322744">
    <property type="component" value="Chromosome"/>
</dbReference>
<sequence length="401" mass="46178">MPKYSNIVMTGGISVFNSSNVFYEYFAKFNKNKSLYTDKNLERVLEQICKEKGLTDEVIVRLVEEKPQQVSAEFSMLKGLKEKGLLDGKISVSIIHSDTPDGIMAALINKKVIELIFKDSTVFLVKVGDVDVSNEIKLQRSLGYFMQVVANELLKGTKETTFFAPIGGYKYMTYMGYVAGALFGYPSGYMYEKDQKLLVIPPIPIEINFDLIAKNKDLIKNLLKEGEVNYQSLSADETEVVETMPYFFEKVEIDGQEIVSANAFAQFIFKDYISTTIKVSEDVNSLINKDEQNKKFIMNQLMELIKKASLFFEDYKNYQGLRGELMHNENWGINKPYIYKGSSNGNKLIFRCAYDFDYNSRILYVYKIWLKHDKYEDDCNKIKRGETVIDLDKNKLIELEN</sequence>
<accession>A0ABZ0TZX1</accession>
<evidence type="ECO:0000313" key="2">
    <source>
        <dbReference type="EMBL" id="WPX08779.1"/>
    </source>
</evidence>
<dbReference type="InterPro" id="IPR013442">
    <property type="entry name" value="SSO1393-like"/>
</dbReference>
<dbReference type="Gene3D" id="3.40.50.10770">
    <property type="entry name" value="Hypothetical protein VC1899 like domain (Restriction endonuclease-like)"/>
    <property type="match status" value="1"/>
</dbReference>
<dbReference type="RefSeq" id="WP_045173326.1">
    <property type="nucleotide sequence ID" value="NZ_CP139957.1"/>
</dbReference>
<dbReference type="Pfam" id="PF09651">
    <property type="entry name" value="Cas_APE2256"/>
    <property type="match status" value="1"/>
</dbReference>
<proteinExistence type="predicted"/>
<protein>
    <submittedName>
        <fullName evidence="2">CRISPR-associated protein</fullName>
    </submittedName>
</protein>
<dbReference type="EMBL" id="CP139957">
    <property type="protein sequence ID" value="WPX08779.1"/>
    <property type="molecule type" value="Genomic_DNA"/>
</dbReference>
<feature type="domain" description="CRISPR system ring nuclease SSO1393-like" evidence="1">
    <location>
        <begin position="69"/>
        <end position="203"/>
    </location>
</feature>
<reference evidence="2 3" key="1">
    <citation type="submission" date="2023-12" db="EMBL/GenBank/DDBJ databases">
        <authorList>
            <person name="Manesh M.J.H."/>
            <person name="Bing R.G."/>
            <person name="Willard D.J."/>
            <person name="Kelly R.M."/>
        </authorList>
    </citation>
    <scope>NUCLEOTIDE SEQUENCE [LARGE SCALE GENOMIC DNA]</scope>
    <source>
        <strain evidence="2 3">DSM 8977</strain>
    </source>
</reference>